<keyword evidence="4" id="KW-1185">Reference proteome</keyword>
<reference evidence="3" key="1">
    <citation type="submission" date="2022-08" db="EMBL/GenBank/DDBJ databases">
        <authorList>
            <person name="Marques A."/>
        </authorList>
    </citation>
    <scope>NUCLEOTIDE SEQUENCE</scope>
    <source>
        <strain evidence="3">RhyPub2mFocal</strain>
        <tissue evidence="3">Leaves</tissue>
    </source>
</reference>
<dbReference type="Proteomes" id="UP001140206">
    <property type="component" value="Chromosome 2"/>
</dbReference>
<dbReference type="SUPFAM" id="SSF52047">
    <property type="entry name" value="RNI-like"/>
    <property type="match status" value="1"/>
</dbReference>
<dbReference type="Pfam" id="PF24758">
    <property type="entry name" value="LRR_At5g56370"/>
    <property type="match status" value="1"/>
</dbReference>
<dbReference type="SUPFAM" id="SSF81383">
    <property type="entry name" value="F-box domain"/>
    <property type="match status" value="1"/>
</dbReference>
<evidence type="ECO:0000259" key="2">
    <source>
        <dbReference type="Pfam" id="PF24758"/>
    </source>
</evidence>
<protein>
    <submittedName>
        <fullName evidence="3">F-box/RNI-like/FBD-like domains-containing protein</fullName>
    </submittedName>
</protein>
<sequence length="458" mass="51963">MNPSQAMEEEAVDRISSLPKEIRISILCRLEIKDSVRTSALAKSWRHLWTLLPRLRLGCYLDRLGYPPSRGFPPPLAPSLWIKRVHHLVSSLRGPLLDFELSHYFRVGQSPLLQSVLDLLLQKGGGGGGGGVHSFTFSSHHGFPKYHDCVLLHLPSFPSLKQLTLYGCRILLPPGFPGFPHLTTLKLQNVFIFNDDLNLLINPSYNLTTLVMLDCASPKNPLSVNISLPLLTHLEFQINKYIKKVSVNSAPCLEEARISVEEIEVGDDSRLQKLARVTLGLLTSVAMVTSLCLDNSAFKYLSVCTLPISFTFPRLRRLKLLLSIAFMDKRMCDVFLWLLRSMPFLEELEWESLHSTWTESDAVLMRELFLKRQDGLSCLDQTLKRVTMNMIIWDVMTSTTVVKFFLLNANVLELMKIVNWSSEVEASMIEELQKAKVTCSNAKVVICFRKEDVTINFK</sequence>
<dbReference type="InterPro" id="IPR053772">
    <property type="entry name" value="At1g61320/At1g61330-like"/>
</dbReference>
<dbReference type="InterPro" id="IPR036047">
    <property type="entry name" value="F-box-like_dom_sf"/>
</dbReference>
<dbReference type="PANTHER" id="PTHR34145">
    <property type="entry name" value="OS02G0105600 PROTEIN"/>
    <property type="match status" value="1"/>
</dbReference>
<accession>A0AAV8FU67</accession>
<gene>
    <name evidence="3" type="ORF">LUZ62_045657</name>
</gene>
<dbReference type="EMBL" id="JAMFTS010000002">
    <property type="protein sequence ID" value="KAJ4794411.1"/>
    <property type="molecule type" value="Genomic_DNA"/>
</dbReference>
<dbReference type="AlphaFoldDB" id="A0AAV8FU67"/>
<evidence type="ECO:0000259" key="1">
    <source>
        <dbReference type="Pfam" id="PF00646"/>
    </source>
</evidence>
<dbReference type="InterPro" id="IPR055411">
    <property type="entry name" value="LRR_FXL15/At3g58940/PEG3-like"/>
</dbReference>
<dbReference type="PANTHER" id="PTHR34145:SF28">
    <property type="entry name" value="F-BOX DOMAIN-CONTAINING PROTEIN"/>
    <property type="match status" value="1"/>
</dbReference>
<comment type="caution">
    <text evidence="3">The sequence shown here is derived from an EMBL/GenBank/DDBJ whole genome shotgun (WGS) entry which is preliminary data.</text>
</comment>
<organism evidence="3 4">
    <name type="scientific">Rhynchospora pubera</name>
    <dbReference type="NCBI Taxonomy" id="906938"/>
    <lineage>
        <taxon>Eukaryota</taxon>
        <taxon>Viridiplantae</taxon>
        <taxon>Streptophyta</taxon>
        <taxon>Embryophyta</taxon>
        <taxon>Tracheophyta</taxon>
        <taxon>Spermatophyta</taxon>
        <taxon>Magnoliopsida</taxon>
        <taxon>Liliopsida</taxon>
        <taxon>Poales</taxon>
        <taxon>Cyperaceae</taxon>
        <taxon>Cyperoideae</taxon>
        <taxon>Rhynchosporeae</taxon>
        <taxon>Rhynchospora</taxon>
    </lineage>
</organism>
<name>A0AAV8FU67_9POAL</name>
<evidence type="ECO:0000313" key="3">
    <source>
        <dbReference type="EMBL" id="KAJ4794411.1"/>
    </source>
</evidence>
<evidence type="ECO:0000313" key="4">
    <source>
        <dbReference type="Proteomes" id="UP001140206"/>
    </source>
</evidence>
<dbReference type="InterPro" id="IPR032675">
    <property type="entry name" value="LRR_dom_sf"/>
</dbReference>
<dbReference type="InterPro" id="IPR001810">
    <property type="entry name" value="F-box_dom"/>
</dbReference>
<proteinExistence type="predicted"/>
<feature type="domain" description="F-box/LRR-repeat protein 15/At3g58940/PEG3-like LRR" evidence="2">
    <location>
        <begin position="152"/>
        <end position="348"/>
    </location>
</feature>
<feature type="domain" description="F-box" evidence="1">
    <location>
        <begin position="15"/>
        <end position="55"/>
    </location>
</feature>
<dbReference type="Gene3D" id="3.80.10.10">
    <property type="entry name" value="Ribonuclease Inhibitor"/>
    <property type="match status" value="1"/>
</dbReference>
<dbReference type="Pfam" id="PF00646">
    <property type="entry name" value="F-box"/>
    <property type="match status" value="1"/>
</dbReference>